<keyword evidence="2" id="KW-1185">Reference proteome</keyword>
<proteinExistence type="predicted"/>
<dbReference type="Proteomes" id="UP000265663">
    <property type="component" value="Unassembled WGS sequence"/>
</dbReference>
<evidence type="ECO:0000313" key="2">
    <source>
        <dbReference type="Proteomes" id="UP000265663"/>
    </source>
</evidence>
<protein>
    <submittedName>
        <fullName evidence="1">Uncharacterized protein</fullName>
    </submittedName>
</protein>
<evidence type="ECO:0000313" key="1">
    <source>
        <dbReference type="EMBL" id="RMZ69697.1"/>
    </source>
</evidence>
<reference evidence="1 2" key="1">
    <citation type="journal article" date="2014" name="PLoS ONE">
        <title>De novo Genome Assembly of the Fungal Plant Pathogen Pyrenophora semeniperda.</title>
        <authorList>
            <person name="Soliai M.M."/>
            <person name="Meyer S.E."/>
            <person name="Udall J.A."/>
            <person name="Elzinga D.E."/>
            <person name="Hermansen R.A."/>
            <person name="Bodily P.M."/>
            <person name="Hart A.A."/>
            <person name="Coleman C.E."/>
        </authorList>
    </citation>
    <scope>NUCLEOTIDE SEQUENCE [LARGE SCALE GENOMIC DNA]</scope>
    <source>
        <strain evidence="1 2">CCB06</strain>
        <tissue evidence="1">Mycelium</tissue>
    </source>
</reference>
<dbReference type="AlphaFoldDB" id="A0A3M7M5C1"/>
<sequence length="18" mass="2254">MINKRKAFFLRLYILTLL</sequence>
<dbReference type="EMBL" id="KE747820">
    <property type="protein sequence ID" value="RMZ69697.1"/>
    <property type="molecule type" value="Genomic_DNA"/>
</dbReference>
<name>A0A3M7M5C1_9PLEO</name>
<accession>A0A3M7M5C1</accession>
<organism evidence="1 2">
    <name type="scientific">Pyrenophora seminiperda CCB06</name>
    <dbReference type="NCBI Taxonomy" id="1302712"/>
    <lineage>
        <taxon>Eukaryota</taxon>
        <taxon>Fungi</taxon>
        <taxon>Dikarya</taxon>
        <taxon>Ascomycota</taxon>
        <taxon>Pezizomycotina</taxon>
        <taxon>Dothideomycetes</taxon>
        <taxon>Pleosporomycetidae</taxon>
        <taxon>Pleosporales</taxon>
        <taxon>Pleosporineae</taxon>
        <taxon>Pleosporaceae</taxon>
        <taxon>Pyrenophora</taxon>
    </lineage>
</organism>
<gene>
    <name evidence="1" type="ORF">GMOD_00010392</name>
</gene>